<evidence type="ECO:0000313" key="2">
    <source>
        <dbReference type="EMBL" id="KAK3676148.1"/>
    </source>
</evidence>
<reference evidence="2" key="1">
    <citation type="submission" date="2023-07" db="EMBL/GenBank/DDBJ databases">
        <title>Black Yeasts Isolated from many extreme environments.</title>
        <authorList>
            <person name="Coleine C."/>
            <person name="Stajich J.E."/>
            <person name="Selbmann L."/>
        </authorList>
    </citation>
    <scope>NUCLEOTIDE SEQUENCE</scope>
    <source>
        <strain evidence="2">CCFEE 5485</strain>
    </source>
</reference>
<feature type="region of interest" description="Disordered" evidence="1">
    <location>
        <begin position="499"/>
        <end position="522"/>
    </location>
</feature>
<gene>
    <name evidence="2" type="ORF">LTR78_003898</name>
</gene>
<dbReference type="Proteomes" id="UP001274830">
    <property type="component" value="Unassembled WGS sequence"/>
</dbReference>
<dbReference type="AlphaFoldDB" id="A0AAE0WQI9"/>
<accession>A0AAE0WQI9</accession>
<evidence type="ECO:0000313" key="3">
    <source>
        <dbReference type="Proteomes" id="UP001274830"/>
    </source>
</evidence>
<organism evidence="2 3">
    <name type="scientific">Recurvomyces mirabilis</name>
    <dbReference type="NCBI Taxonomy" id="574656"/>
    <lineage>
        <taxon>Eukaryota</taxon>
        <taxon>Fungi</taxon>
        <taxon>Dikarya</taxon>
        <taxon>Ascomycota</taxon>
        <taxon>Pezizomycotina</taxon>
        <taxon>Dothideomycetes</taxon>
        <taxon>Dothideomycetidae</taxon>
        <taxon>Mycosphaerellales</taxon>
        <taxon>Teratosphaeriaceae</taxon>
        <taxon>Recurvomyces</taxon>
    </lineage>
</organism>
<protein>
    <submittedName>
        <fullName evidence="2">Uncharacterized protein</fullName>
    </submittedName>
</protein>
<proteinExistence type="predicted"/>
<comment type="caution">
    <text evidence="2">The sequence shown here is derived from an EMBL/GenBank/DDBJ whole genome shotgun (WGS) entry which is preliminary data.</text>
</comment>
<name>A0AAE0WQI9_9PEZI</name>
<sequence>MLPRSIAHSTARHVTFPPPCTLCSCTCGSLFLPQRRSASSSRKAPSTYAKARQEKSQVLTATGAKERKALNEHNASAVTDILANLPQAFRVMTAARAAAFLQDFEKLVARHMGRNVNKTEFQALVKESGLPMQDLFNLNLILVNVPGDNYLGKKLMFALSVAGLEDATISICSHALLGNKVRPNLLRSAEIVYARGHLKQLARYGKSYRAMVLEGKIMRALGDEDEALAMWEKGMGAAVARGQRMLDMKRRGVISELQAERVLQQRDSVELSSPWIELTLLRYDRYVRFWGQNDFTAAQAELEKAEKAADIGCRMDDPTSHYHKAEFFKKADPDGTTKHTSVWLYHMTKAATSGHAIACHKLGIFYAESGWKYIDDEPPDHVKPTPFDSYPSDSTSLLSTLQRMFTFFPPQTATEAAKRESDDLFHTAAFPSTPQHRWLMASHWLKLAMQHMYAPSYLYAAQMLVHERYWAQAQAPKAALHMTAERYKYANKADYEAKNPIVKPNSAEKQDEPPEDPLIPRTASHTDLAKTYLTQVFNACTAHSLYLSALAREQKAASLRGPKLRSAQQQQEPILDESALDGRQFKRGEDVSEEVMEWFRFPDVREMWSEQAEGLAVTARGLCDERGWDLVGRDGGLVYSCRKRGVGGSGGEVDGGEVDRK</sequence>
<dbReference type="PROSITE" id="PS51257">
    <property type="entry name" value="PROKAR_LIPOPROTEIN"/>
    <property type="match status" value="1"/>
</dbReference>
<evidence type="ECO:0000256" key="1">
    <source>
        <dbReference type="SAM" id="MobiDB-lite"/>
    </source>
</evidence>
<keyword evidence="3" id="KW-1185">Reference proteome</keyword>
<dbReference type="EMBL" id="JAUTXT010000011">
    <property type="protein sequence ID" value="KAK3676148.1"/>
    <property type="molecule type" value="Genomic_DNA"/>
</dbReference>